<dbReference type="PANTHER" id="PTHR43301">
    <property type="entry name" value="ARABINAN ENDO-1,5-ALPHA-L-ARABINOSIDASE"/>
    <property type="match status" value="1"/>
</dbReference>
<keyword evidence="3 5" id="KW-0378">Hydrolase</keyword>
<dbReference type="Pfam" id="PF04616">
    <property type="entry name" value="Glyco_hydro_43"/>
    <property type="match status" value="1"/>
</dbReference>
<dbReference type="CDD" id="cd08983">
    <property type="entry name" value="GH43_Bt3655-like"/>
    <property type="match status" value="1"/>
</dbReference>
<dbReference type="SUPFAM" id="SSF75005">
    <property type="entry name" value="Arabinanase/levansucrase/invertase"/>
    <property type="match status" value="1"/>
</dbReference>
<comment type="pathway">
    <text evidence="1">Glycan metabolism; L-arabinan degradation.</text>
</comment>
<dbReference type="EMBL" id="JACBAZ010000003">
    <property type="protein sequence ID" value="NWK55610.1"/>
    <property type="molecule type" value="Genomic_DNA"/>
</dbReference>
<proteinExistence type="inferred from homology"/>
<evidence type="ECO:0000256" key="4">
    <source>
        <dbReference type="ARBA" id="ARBA00023295"/>
    </source>
</evidence>
<keyword evidence="8" id="KW-1185">Reference proteome</keyword>
<evidence type="ECO:0000256" key="1">
    <source>
        <dbReference type="ARBA" id="ARBA00004834"/>
    </source>
</evidence>
<dbReference type="InterPro" id="IPR050727">
    <property type="entry name" value="GH43_arabinanases"/>
</dbReference>
<dbReference type="Proteomes" id="UP000557872">
    <property type="component" value="Unassembled WGS sequence"/>
</dbReference>
<dbReference type="GO" id="GO:0004553">
    <property type="term" value="F:hydrolase activity, hydrolyzing O-glycosyl compounds"/>
    <property type="evidence" value="ECO:0007669"/>
    <property type="project" value="InterPro"/>
</dbReference>
<evidence type="ECO:0000256" key="3">
    <source>
        <dbReference type="ARBA" id="ARBA00022801"/>
    </source>
</evidence>
<evidence type="ECO:0000256" key="6">
    <source>
        <dbReference type="SAM" id="SignalP"/>
    </source>
</evidence>
<dbReference type="RefSeq" id="WP_178932159.1">
    <property type="nucleotide sequence ID" value="NZ_JACBAZ010000003.1"/>
</dbReference>
<protein>
    <submittedName>
        <fullName evidence="7">Glycoside hydrolase family 43 protein</fullName>
    </submittedName>
</protein>
<feature type="signal peptide" evidence="6">
    <location>
        <begin position="1"/>
        <end position="21"/>
    </location>
</feature>
<dbReference type="Gene3D" id="2.115.10.20">
    <property type="entry name" value="Glycosyl hydrolase domain, family 43"/>
    <property type="match status" value="1"/>
</dbReference>
<keyword evidence="6" id="KW-0732">Signal</keyword>
<evidence type="ECO:0000256" key="2">
    <source>
        <dbReference type="ARBA" id="ARBA00009865"/>
    </source>
</evidence>
<organism evidence="7 8">
    <name type="scientific">Oceaniferula marina</name>
    <dbReference type="NCBI Taxonomy" id="2748318"/>
    <lineage>
        <taxon>Bacteria</taxon>
        <taxon>Pseudomonadati</taxon>
        <taxon>Verrucomicrobiota</taxon>
        <taxon>Verrucomicrobiia</taxon>
        <taxon>Verrucomicrobiales</taxon>
        <taxon>Verrucomicrobiaceae</taxon>
        <taxon>Oceaniferula</taxon>
    </lineage>
</organism>
<keyword evidence="4 5" id="KW-0326">Glycosidase</keyword>
<name>A0A851GLH5_9BACT</name>
<dbReference type="InterPro" id="IPR023296">
    <property type="entry name" value="Glyco_hydro_beta-prop_sf"/>
</dbReference>
<reference evidence="7 8" key="1">
    <citation type="submission" date="2020-07" db="EMBL/GenBank/DDBJ databases">
        <title>Roseicoccus Jingziensis gen. nov., sp. nov., isolated from coastal seawater.</title>
        <authorList>
            <person name="Feng X."/>
        </authorList>
    </citation>
    <scope>NUCLEOTIDE SEQUENCE [LARGE SCALE GENOMIC DNA]</scope>
    <source>
        <strain evidence="7 8">N1E253</strain>
    </source>
</reference>
<evidence type="ECO:0000313" key="7">
    <source>
        <dbReference type="EMBL" id="NWK55610.1"/>
    </source>
</evidence>
<dbReference type="AlphaFoldDB" id="A0A851GLH5"/>
<evidence type="ECO:0000256" key="5">
    <source>
        <dbReference type="RuleBase" id="RU361187"/>
    </source>
</evidence>
<comment type="similarity">
    <text evidence="2 5">Belongs to the glycosyl hydrolase 43 family.</text>
</comment>
<comment type="caution">
    <text evidence="7">The sequence shown here is derived from an EMBL/GenBank/DDBJ whole genome shotgun (WGS) entry which is preliminary data.</text>
</comment>
<evidence type="ECO:0000313" key="8">
    <source>
        <dbReference type="Proteomes" id="UP000557872"/>
    </source>
</evidence>
<sequence length="310" mass="35505">MTFRRIILSIGAISMFSAAQAENYLLAYFKGNGEDGLHLASSTDALHWNALNGDRSFLTPKVGGKLMRDPSIVKGPDGVFHMVWTSSWKEQGIGIAHSKDLVNWSEQSFLPVMKHEPTTRNCWAPEILWDDETKEYLIYWSSTIPDRFPKTQKSCEKGYDHRTYAVTTKDFKTYSDTKLFYEPGFSVIDPLIRKVGDQWVMILKDETRYPKAQKNLRVATANNLQGPWKTEVKAFTPSWVEGPMPIEVGGQWIVYYDMYRAHKFGAMRTKDFKKWEDISKLIKLPKGARHGCIIKVPEAVIKEIKAKTAQ</sequence>
<accession>A0A851GLH5</accession>
<gene>
    <name evidence="7" type="ORF">HW115_08300</name>
</gene>
<dbReference type="PANTHER" id="PTHR43301:SF3">
    <property type="entry name" value="ARABINAN ENDO-1,5-ALPHA-L-ARABINOSIDASE A-RELATED"/>
    <property type="match status" value="1"/>
</dbReference>
<feature type="chain" id="PRO_5032371555" evidence="6">
    <location>
        <begin position="22"/>
        <end position="310"/>
    </location>
</feature>
<dbReference type="GO" id="GO:0005975">
    <property type="term" value="P:carbohydrate metabolic process"/>
    <property type="evidence" value="ECO:0007669"/>
    <property type="project" value="InterPro"/>
</dbReference>
<dbReference type="InterPro" id="IPR006710">
    <property type="entry name" value="Glyco_hydro_43"/>
</dbReference>